<gene>
    <name evidence="7" type="ORF">PGB27_07200</name>
</gene>
<dbReference type="Gene3D" id="3.90.550.10">
    <property type="entry name" value="Spore Coat Polysaccharide Biosynthesis Protein SpsA, Chain A"/>
    <property type="match status" value="1"/>
</dbReference>
<keyword evidence="5" id="KW-0812">Transmembrane</keyword>
<dbReference type="EC" id="2.4.-.-" evidence="7"/>
<feature type="region of interest" description="Disordered" evidence="4">
    <location>
        <begin position="1089"/>
        <end position="1123"/>
    </location>
</feature>
<dbReference type="CDD" id="cd06423">
    <property type="entry name" value="CESA_like"/>
    <property type="match status" value="1"/>
</dbReference>
<dbReference type="Pfam" id="PF13641">
    <property type="entry name" value="Glyco_tranf_2_3"/>
    <property type="match status" value="1"/>
</dbReference>
<feature type="transmembrane region" description="Helical" evidence="5">
    <location>
        <begin position="989"/>
        <end position="1007"/>
    </location>
</feature>
<dbReference type="PROSITE" id="PS51677">
    <property type="entry name" value="NODB"/>
    <property type="match status" value="1"/>
</dbReference>
<feature type="compositionally biased region" description="Low complexity" evidence="4">
    <location>
        <begin position="1309"/>
        <end position="1325"/>
    </location>
</feature>
<evidence type="ECO:0000256" key="5">
    <source>
        <dbReference type="SAM" id="Phobius"/>
    </source>
</evidence>
<dbReference type="Gene3D" id="3.20.20.370">
    <property type="entry name" value="Glycoside hydrolase/deacetylase"/>
    <property type="match status" value="1"/>
</dbReference>
<keyword evidence="5" id="KW-1133">Transmembrane helix</keyword>
<dbReference type="InterPro" id="IPR011330">
    <property type="entry name" value="Glyco_hydro/deAcase_b/a-brl"/>
</dbReference>
<dbReference type="PANTHER" id="PTHR43630">
    <property type="entry name" value="POLY-BETA-1,6-N-ACETYL-D-GLUCOSAMINE SYNTHASE"/>
    <property type="match status" value="1"/>
</dbReference>
<feature type="transmembrane region" description="Helical" evidence="5">
    <location>
        <begin position="1019"/>
        <end position="1038"/>
    </location>
</feature>
<feature type="compositionally biased region" description="Pro residues" evidence="4">
    <location>
        <begin position="1261"/>
        <end position="1278"/>
    </location>
</feature>
<reference evidence="7 8" key="1">
    <citation type="submission" date="2023-02" db="EMBL/GenBank/DDBJ databases">
        <title>Genome sequencing required for Actinomycetospora new species description.</title>
        <authorList>
            <person name="Saimee Y."/>
            <person name="Duangmal K."/>
        </authorList>
    </citation>
    <scope>NUCLEOTIDE SEQUENCE [LARGE SCALE GENOMIC DNA]</scope>
    <source>
        <strain evidence="7 8">DW7H6</strain>
    </source>
</reference>
<feature type="transmembrane region" description="Helical" evidence="5">
    <location>
        <begin position="627"/>
        <end position="649"/>
    </location>
</feature>
<evidence type="ECO:0000313" key="7">
    <source>
        <dbReference type="EMBL" id="MDD7965137.1"/>
    </source>
</evidence>
<feature type="transmembrane region" description="Helical" evidence="5">
    <location>
        <begin position="923"/>
        <end position="945"/>
    </location>
</feature>
<keyword evidence="8" id="KW-1185">Reference proteome</keyword>
<feature type="transmembrane region" description="Helical" evidence="5">
    <location>
        <begin position="310"/>
        <end position="330"/>
    </location>
</feature>
<sequence>MRSRRSTRPPRRWGVWTMTVVLTAMVLTVLTVSGLVNASIGNDAHARAPEGHDAVPPGIAAGGPIIDARADPVRSAHLPDRTVALTFDDGPDPTWTPQILAVLARHRVPGTFFVVGSMVAQHPDMAQRIVAAGSELGVHTFTHPDLAGVSTWRREREIADTELAIAGATGISTHLVRPPFSSTSDALDDPGYGTVVAAGQAGYVTVLTDVDGEDWQRPGVEAIVRNATPQHGAGATVLLHDAGGDRSQTVAALDSLIPQLQAQGYRFTTVSDAAGLGPYGQPAPSRDRVVGQALLATVGVAQGVVTLMEIALVGVGGLVIARLVVMLVVARRHARRRRDPAFSWGEPVTDPVSVVVPAYNEAENIEATVRSILASGHPLEVVVVDDGSTDGTADLLEDLALPRVRVVRQANAGKSAALNRGVAAARHDLIVMIDGDTIFQPDTVAELVAPFADPDVGAVAGNVKIANRDRLVPRMQHLEYVVGFNVDRRVQDSWGSISTIPGAAGAFRREAVQEVGGLSSDTLAEDTDLTIALGRAGWRVVYAEKALAWTEAPVSAGQLWRQRFRWSYGTMQALWKHRRALRERGASGRMGRLGLAHVAVFHVALPLAAPLVDLLFVYGLLFGDPAVALLLWGSMLLLQVIAGVLAFRMDGEPLGPLWALPVQQLMYRQLMYVVLVQAVISAVTGAGVRWQKLQRVGAVAEHLQAPAGQDGRSRPAADRLPAPPVTRGPAPDAAPASSETPVAPPRGGGRERWLDLLRAIALLRVVTYHAFGGGWMSMVFPSMGVMFALGGSLMVQSLRRGEALDVIGHRLRRLLPPLWFFGLLAVPVMLWHGWPAQDADGTVTSPLVWSDLLYWLFPLIDPPGSDWGADAVIGLWYIRAYLWFVLLTPLMLWAFRRRPLVALAVPLVVVGLDALAGSPLGEWGAAGPAVVDGATFAACWMLGFAHREGTLRRLAPWISSCAAVVLVAGGLVWAFTHPAGDDGVDLNDIPFAQALVSFGAVLLVLRMNPQVAWLERVPVLGRLVTVVNARAITIYLWHNVAIAVAPQIGDLFGWDSEGQHFAIAVWLIVVAVLAFGWVEDLAAGRTLSVLPDGRGNARPAQRAVVGPRPPVIPTDVESGETSALSQGSLRAFLGRVVGAAPPAPPSGPADRVVARPRPRPAPTHRGPVPSPPAGTPTAGAGPGTGRYTPVPAGAGAVPGPVAGPVARPPARSTAGTARPGRPGPAPTGAPLPAPPPPLPAPPPRVPSPTPTPGRATTSRPGPRPTPAPGRPPSGPASPPDGLTALVPSARDEPVLSFAEARPGRVARCPTRPDGPAGTTGPTTTRTADRLSCTQESTPLGSSSPLGLVRPRRLP</sequence>
<dbReference type="Pfam" id="PF01757">
    <property type="entry name" value="Acyl_transf_3"/>
    <property type="match status" value="1"/>
</dbReference>
<feature type="transmembrane region" description="Helical" evidence="5">
    <location>
        <begin position="814"/>
        <end position="834"/>
    </location>
</feature>
<dbReference type="GO" id="GO:0016757">
    <property type="term" value="F:glycosyltransferase activity"/>
    <property type="evidence" value="ECO:0007669"/>
    <property type="project" value="UniProtKB-KW"/>
</dbReference>
<dbReference type="InterPro" id="IPR002509">
    <property type="entry name" value="NODB_dom"/>
</dbReference>
<keyword evidence="5" id="KW-0472">Membrane</keyword>
<evidence type="ECO:0000256" key="2">
    <source>
        <dbReference type="ARBA" id="ARBA00022676"/>
    </source>
</evidence>
<dbReference type="InterPro" id="IPR029044">
    <property type="entry name" value="Nucleotide-diphossugar_trans"/>
</dbReference>
<dbReference type="SUPFAM" id="SSF53448">
    <property type="entry name" value="Nucleotide-diphospho-sugar transferases"/>
    <property type="match status" value="1"/>
</dbReference>
<accession>A0ABT5SQM4</accession>
<evidence type="ECO:0000256" key="3">
    <source>
        <dbReference type="ARBA" id="ARBA00022679"/>
    </source>
</evidence>
<feature type="compositionally biased region" description="Pro residues" evidence="4">
    <location>
        <begin position="1221"/>
        <end position="1251"/>
    </location>
</feature>
<feature type="compositionally biased region" description="Low complexity" evidence="4">
    <location>
        <begin position="1338"/>
        <end position="1347"/>
    </location>
</feature>
<protein>
    <submittedName>
        <fullName evidence="7">Glycosyltransferase</fullName>
        <ecNumber evidence="7">2.4.-.-</ecNumber>
    </submittedName>
</protein>
<feature type="transmembrane region" description="Helical" evidence="5">
    <location>
        <begin position="670"/>
        <end position="690"/>
    </location>
</feature>
<dbReference type="RefSeq" id="WP_274199688.1">
    <property type="nucleotide sequence ID" value="NZ_JAQZAO010000003.1"/>
</dbReference>
<feature type="transmembrane region" description="Helical" evidence="5">
    <location>
        <begin position="1058"/>
        <end position="1078"/>
    </location>
</feature>
<dbReference type="PANTHER" id="PTHR43630:SF1">
    <property type="entry name" value="POLY-BETA-1,6-N-ACETYL-D-GLUCOSAMINE SYNTHASE"/>
    <property type="match status" value="1"/>
</dbReference>
<feature type="domain" description="NodB homology" evidence="6">
    <location>
        <begin position="81"/>
        <end position="268"/>
    </location>
</feature>
<feature type="region of interest" description="Disordered" evidence="4">
    <location>
        <begin position="707"/>
        <end position="748"/>
    </location>
</feature>
<evidence type="ECO:0000256" key="4">
    <source>
        <dbReference type="SAM" id="MobiDB-lite"/>
    </source>
</evidence>
<dbReference type="EMBL" id="JAQZAO010000003">
    <property type="protein sequence ID" value="MDD7965137.1"/>
    <property type="molecule type" value="Genomic_DNA"/>
</dbReference>
<feature type="transmembrane region" description="Helical" evidence="5">
    <location>
        <begin position="594"/>
        <end position="621"/>
    </location>
</feature>
<dbReference type="Pfam" id="PF01522">
    <property type="entry name" value="Polysacc_deac_1"/>
    <property type="match status" value="1"/>
</dbReference>
<comment type="caution">
    <text evidence="7">The sequence shown here is derived from an EMBL/GenBank/DDBJ whole genome shotgun (WGS) entry which is preliminary data.</text>
</comment>
<feature type="transmembrane region" description="Helical" evidence="5">
    <location>
        <begin position="773"/>
        <end position="793"/>
    </location>
</feature>
<comment type="similarity">
    <text evidence="1">Belongs to the glycosyltransferase 2 family.</text>
</comment>
<feature type="transmembrane region" description="Helical" evidence="5">
    <location>
        <begin position="900"/>
        <end position="917"/>
    </location>
</feature>
<dbReference type="InterPro" id="IPR002656">
    <property type="entry name" value="Acyl_transf_3_dom"/>
</dbReference>
<name>A0ABT5SQM4_9PSEU</name>
<organism evidence="7 8">
    <name type="scientific">Actinomycetospora lemnae</name>
    <dbReference type="NCBI Taxonomy" id="3019891"/>
    <lineage>
        <taxon>Bacteria</taxon>
        <taxon>Bacillati</taxon>
        <taxon>Actinomycetota</taxon>
        <taxon>Actinomycetes</taxon>
        <taxon>Pseudonocardiales</taxon>
        <taxon>Pseudonocardiaceae</taxon>
        <taxon>Actinomycetospora</taxon>
    </lineage>
</organism>
<dbReference type="Proteomes" id="UP001300763">
    <property type="component" value="Unassembled WGS sequence"/>
</dbReference>
<dbReference type="SUPFAM" id="SSF88713">
    <property type="entry name" value="Glycoside hydrolase/deacetylase"/>
    <property type="match status" value="1"/>
</dbReference>
<keyword evidence="2 7" id="KW-0328">Glycosyltransferase</keyword>
<keyword evidence="3 7" id="KW-0808">Transferase</keyword>
<proteinExistence type="inferred from homology"/>
<evidence type="ECO:0000313" key="8">
    <source>
        <dbReference type="Proteomes" id="UP001300763"/>
    </source>
</evidence>
<evidence type="ECO:0000256" key="1">
    <source>
        <dbReference type="ARBA" id="ARBA00006739"/>
    </source>
</evidence>
<evidence type="ECO:0000259" key="6">
    <source>
        <dbReference type="PROSITE" id="PS51677"/>
    </source>
</evidence>
<feature type="transmembrane region" description="Helical" evidence="5">
    <location>
        <begin position="957"/>
        <end position="977"/>
    </location>
</feature>
<feature type="region of interest" description="Disordered" evidence="4">
    <location>
        <begin position="1140"/>
        <end position="1354"/>
    </location>
</feature>
<feature type="compositionally biased region" description="Low complexity" evidence="4">
    <location>
        <begin position="1189"/>
        <end position="1220"/>
    </location>
</feature>
<feature type="transmembrane region" description="Helical" evidence="5">
    <location>
        <begin position="873"/>
        <end position="893"/>
    </location>
</feature>